<evidence type="ECO:0000313" key="2">
    <source>
        <dbReference type="Proteomes" id="UP001165083"/>
    </source>
</evidence>
<reference evidence="1" key="1">
    <citation type="submission" date="2023-04" db="EMBL/GenBank/DDBJ databases">
        <title>Phytophthora lilii NBRC 32176.</title>
        <authorList>
            <person name="Ichikawa N."/>
            <person name="Sato H."/>
            <person name="Tonouchi N."/>
        </authorList>
    </citation>
    <scope>NUCLEOTIDE SEQUENCE</scope>
    <source>
        <strain evidence="1">NBRC 32176</strain>
    </source>
</reference>
<accession>A0A9W6U7L6</accession>
<dbReference type="AlphaFoldDB" id="A0A9W6U7L6"/>
<organism evidence="1 2">
    <name type="scientific">Phytophthora lilii</name>
    <dbReference type="NCBI Taxonomy" id="2077276"/>
    <lineage>
        <taxon>Eukaryota</taxon>
        <taxon>Sar</taxon>
        <taxon>Stramenopiles</taxon>
        <taxon>Oomycota</taxon>
        <taxon>Peronosporomycetes</taxon>
        <taxon>Peronosporales</taxon>
        <taxon>Peronosporaceae</taxon>
        <taxon>Phytophthora</taxon>
    </lineage>
</organism>
<evidence type="ECO:0000313" key="1">
    <source>
        <dbReference type="EMBL" id="GMF27019.1"/>
    </source>
</evidence>
<dbReference type="EMBL" id="BSXW01000642">
    <property type="protein sequence ID" value="GMF27019.1"/>
    <property type="molecule type" value="Genomic_DNA"/>
</dbReference>
<protein>
    <submittedName>
        <fullName evidence="1">Unnamed protein product</fullName>
    </submittedName>
</protein>
<gene>
    <name evidence="1" type="ORF">Plil01_001127000</name>
</gene>
<name>A0A9W6U7L6_9STRA</name>
<sequence>MADADQAQHNALNAVFGGYHGFHSLMCFFHVMENIQKQIKSFPSLVAASVTRELYDLHFARNATEFAAMQDDILQRWMKYPCLSDFDQCMYSQWLFGRFSTWQAFITPSDFATTNNPAETFNAILKRDYTLRRRLKMRSLLLELVACEDRSLSPKTFQFDALPSSTLVRRVSELTREKLFGMGMDISSINTSARPR</sequence>
<keyword evidence="2" id="KW-1185">Reference proteome</keyword>
<dbReference type="OrthoDB" id="128050at2759"/>
<dbReference type="Proteomes" id="UP001165083">
    <property type="component" value="Unassembled WGS sequence"/>
</dbReference>
<comment type="caution">
    <text evidence="1">The sequence shown here is derived from an EMBL/GenBank/DDBJ whole genome shotgun (WGS) entry which is preliminary data.</text>
</comment>
<proteinExistence type="predicted"/>